<evidence type="ECO:0000256" key="2">
    <source>
        <dbReference type="ARBA" id="ARBA00023002"/>
    </source>
</evidence>
<dbReference type="PRINTS" id="PR00081">
    <property type="entry name" value="GDHRDH"/>
</dbReference>
<comment type="similarity">
    <text evidence="1">Belongs to the short-chain dehydrogenases/reductases (SDR) family.</text>
</comment>
<dbReference type="PRINTS" id="PR00080">
    <property type="entry name" value="SDRFAMILY"/>
</dbReference>
<reference evidence="3 4" key="1">
    <citation type="journal article" date="2023" name="Hortic Res">
        <title>Pangenome of water caltrop reveals structural variations and asymmetric subgenome divergence after allopolyploidization.</title>
        <authorList>
            <person name="Zhang X."/>
            <person name="Chen Y."/>
            <person name="Wang L."/>
            <person name="Yuan Y."/>
            <person name="Fang M."/>
            <person name="Shi L."/>
            <person name="Lu R."/>
            <person name="Comes H.P."/>
            <person name="Ma Y."/>
            <person name="Chen Y."/>
            <person name="Huang G."/>
            <person name="Zhou Y."/>
            <person name="Zheng Z."/>
            <person name="Qiu Y."/>
        </authorList>
    </citation>
    <scope>NUCLEOTIDE SEQUENCE [LARGE SCALE GENOMIC DNA]</scope>
    <source>
        <strain evidence="3">F231</strain>
    </source>
</reference>
<dbReference type="InterPro" id="IPR002347">
    <property type="entry name" value="SDR_fam"/>
</dbReference>
<proteinExistence type="inferred from homology"/>
<keyword evidence="4" id="KW-1185">Reference proteome</keyword>
<organism evidence="3 4">
    <name type="scientific">Trapa natans</name>
    <name type="common">Water chestnut</name>
    <dbReference type="NCBI Taxonomy" id="22666"/>
    <lineage>
        <taxon>Eukaryota</taxon>
        <taxon>Viridiplantae</taxon>
        <taxon>Streptophyta</taxon>
        <taxon>Embryophyta</taxon>
        <taxon>Tracheophyta</taxon>
        <taxon>Spermatophyta</taxon>
        <taxon>Magnoliopsida</taxon>
        <taxon>eudicotyledons</taxon>
        <taxon>Gunneridae</taxon>
        <taxon>Pentapetalae</taxon>
        <taxon>rosids</taxon>
        <taxon>malvids</taxon>
        <taxon>Myrtales</taxon>
        <taxon>Lythraceae</taxon>
        <taxon>Trapa</taxon>
    </lineage>
</organism>
<dbReference type="Pfam" id="PF13561">
    <property type="entry name" value="adh_short_C2"/>
    <property type="match status" value="1"/>
</dbReference>
<dbReference type="PANTHER" id="PTHR43180">
    <property type="entry name" value="3-OXOACYL-(ACYL-CARRIER-PROTEIN) REDUCTASE (AFU_ORTHOLOGUE AFUA_6G11210)"/>
    <property type="match status" value="1"/>
</dbReference>
<dbReference type="FunFam" id="3.40.50.720:FF:000084">
    <property type="entry name" value="Short-chain dehydrogenase reductase"/>
    <property type="match status" value="1"/>
</dbReference>
<dbReference type="SUPFAM" id="SSF51735">
    <property type="entry name" value="NAD(P)-binding Rossmann-fold domains"/>
    <property type="match status" value="1"/>
</dbReference>
<evidence type="ECO:0008006" key="5">
    <source>
        <dbReference type="Google" id="ProtNLM"/>
    </source>
</evidence>
<evidence type="ECO:0000313" key="3">
    <source>
        <dbReference type="EMBL" id="KAK4792790.1"/>
    </source>
</evidence>
<dbReference type="InterPro" id="IPR036291">
    <property type="entry name" value="NAD(P)-bd_dom_sf"/>
</dbReference>
<dbReference type="AlphaFoldDB" id="A0AAN7MAC7"/>
<dbReference type="NCBIfam" id="NF005559">
    <property type="entry name" value="PRK07231.1"/>
    <property type="match status" value="1"/>
</dbReference>
<dbReference type="PANTHER" id="PTHR43180:SF67">
    <property type="entry name" value="SECOISOLARICIRESINOL DEHYDROGENASE"/>
    <property type="match status" value="1"/>
</dbReference>
<protein>
    <recommendedName>
        <fullName evidence="5">Secoisolariciresinol dehydrogenase</fullName>
    </recommendedName>
</protein>
<evidence type="ECO:0000313" key="4">
    <source>
        <dbReference type="Proteomes" id="UP001346149"/>
    </source>
</evidence>
<name>A0AAN7MAC7_TRANT</name>
<dbReference type="Gene3D" id="3.40.50.720">
    <property type="entry name" value="NAD(P)-binding Rossmann-like Domain"/>
    <property type="match status" value="1"/>
</dbReference>
<dbReference type="EMBL" id="JAXQNO010000008">
    <property type="protein sequence ID" value="KAK4792790.1"/>
    <property type="molecule type" value="Genomic_DNA"/>
</dbReference>
<comment type="caution">
    <text evidence="3">The sequence shown here is derived from an EMBL/GenBank/DDBJ whole genome shotgun (WGS) entry which is preliminary data.</text>
</comment>
<dbReference type="Proteomes" id="UP001346149">
    <property type="component" value="Unassembled WGS sequence"/>
</dbReference>
<accession>A0AAN7MAC7</accession>
<evidence type="ECO:0000256" key="1">
    <source>
        <dbReference type="ARBA" id="ARBA00006484"/>
    </source>
</evidence>
<gene>
    <name evidence="3" type="ORF">SAY86_023225</name>
</gene>
<dbReference type="GO" id="GO:0016491">
    <property type="term" value="F:oxidoreductase activity"/>
    <property type="evidence" value="ECO:0007669"/>
    <property type="project" value="UniProtKB-KW"/>
</dbReference>
<sequence length="273" mass="28568">MIDCCLFVRLESKVAIITGGASGIGESTARLFVRNGAKVVVADIQDALGLALCEQLGGPEGVATYVHCDVTQDADVRNAVDEAVNRYGGLDIMFCNAGVWGNKFPSLMDSDDGNFRRVMEVNVFGAYLGAKHAARVMVPAGRGCILFTASVFSATAGSLSHPYLSSKHAVVGLAKNLSVELGQHGIRVNCVSPYIVATPLSTRAAGKGKEELEELASSAATLKGVVLEAQDVAEAALYLVSDESKYVHGVNLVVDGGFSVTNPTFAGVLRSRA</sequence>
<keyword evidence="2" id="KW-0560">Oxidoreductase</keyword>